<dbReference type="PANTHER" id="PTHR30006">
    <property type="entry name" value="THIAMINE-BINDING PERIPLASMIC PROTEIN-RELATED"/>
    <property type="match status" value="1"/>
</dbReference>
<sequence length="333" mass="36484">MKTAVLALPLALSGLPALAEEVNLYSYRQPELIAPLVEAFTAQSGIEVNVAYLSEGMVERLKAEGQRSPADLVLTVDAARLKAVVDAGVTQAVDSEVLRAAVPEGFRDPEGHWWGLTSRARIVYASRERVEDGAVTTYEDLASEAWKGRICTRSGMHPYNIALTAAYLAHHGEAETKTWLETLRGNLARKPQGNDRAQVRAIWAGECDIAIGNTYYMGKMLEDPEQKAWAESVRILFPTFEGGGAHVNISGVAMTRAAPNRDNALAFMEFLVSPEAQAIYAEANYEYPVSPEAEPSELVASWGRFTPDDVDLMALARLRPEALRLMEEVDFDG</sequence>
<feature type="binding site" evidence="3">
    <location>
        <position position="215"/>
    </location>
    <ligand>
        <name>Fe cation</name>
        <dbReference type="ChEBI" id="CHEBI:24875"/>
    </ligand>
</feature>
<dbReference type="GO" id="GO:0046872">
    <property type="term" value="F:metal ion binding"/>
    <property type="evidence" value="ECO:0007669"/>
    <property type="project" value="UniProtKB-KW"/>
</dbReference>
<evidence type="ECO:0000256" key="3">
    <source>
        <dbReference type="PIRSR" id="PIRSR002825-1"/>
    </source>
</evidence>
<organism evidence="5 6">
    <name type="scientific">Pseudooceanicola albus</name>
    <dbReference type="NCBI Taxonomy" id="2692189"/>
    <lineage>
        <taxon>Bacteria</taxon>
        <taxon>Pseudomonadati</taxon>
        <taxon>Pseudomonadota</taxon>
        <taxon>Alphaproteobacteria</taxon>
        <taxon>Rhodobacterales</taxon>
        <taxon>Paracoccaceae</taxon>
        <taxon>Pseudooceanicola</taxon>
    </lineage>
</organism>
<dbReference type="CDD" id="cd13542">
    <property type="entry name" value="PBP2_FutA1_ilke"/>
    <property type="match status" value="1"/>
</dbReference>
<dbReference type="RefSeq" id="WP_160891001.1">
    <property type="nucleotide sequence ID" value="NZ_WUMU01000001.1"/>
</dbReference>
<feature type="binding site" evidence="3">
    <location>
        <position position="216"/>
    </location>
    <ligand>
        <name>Fe cation</name>
        <dbReference type="ChEBI" id="CHEBI:24875"/>
    </ligand>
</feature>
<proteinExistence type="inferred from homology"/>
<reference evidence="5 6" key="1">
    <citation type="submission" date="2019-12" db="EMBL/GenBank/DDBJ databases">
        <authorList>
            <person name="Li M."/>
        </authorList>
    </citation>
    <scope>NUCLEOTIDE SEQUENCE [LARGE SCALE GENOMIC DNA]</scope>
    <source>
        <strain evidence="5 6">GBMRC 2024</strain>
    </source>
</reference>
<dbReference type="PANTHER" id="PTHR30006:SF15">
    <property type="entry name" value="IRON-UTILIZATION PERIPLASMIC PROTEIN"/>
    <property type="match status" value="1"/>
</dbReference>
<comment type="caution">
    <text evidence="5">The sequence shown here is derived from an EMBL/GenBank/DDBJ whole genome shotgun (WGS) entry which is preliminary data.</text>
</comment>
<dbReference type="AlphaFoldDB" id="A0A6L7G1K4"/>
<gene>
    <name evidence="5" type="ORF">GR170_01345</name>
</gene>
<accession>A0A6L7G1K4</accession>
<evidence type="ECO:0000256" key="2">
    <source>
        <dbReference type="ARBA" id="ARBA00022729"/>
    </source>
</evidence>
<comment type="similarity">
    <text evidence="1">Belongs to the bacterial solute-binding protein 1 family.</text>
</comment>
<keyword evidence="6" id="KW-1185">Reference proteome</keyword>
<name>A0A6L7G1K4_9RHOB</name>
<dbReference type="Gene3D" id="3.40.190.10">
    <property type="entry name" value="Periplasmic binding protein-like II"/>
    <property type="match status" value="2"/>
</dbReference>
<dbReference type="Pfam" id="PF13416">
    <property type="entry name" value="SBP_bac_8"/>
    <property type="match status" value="1"/>
</dbReference>
<dbReference type="EMBL" id="WUMU01000001">
    <property type="protein sequence ID" value="MXN16463.1"/>
    <property type="molecule type" value="Genomic_DNA"/>
</dbReference>
<dbReference type="SUPFAM" id="SSF53850">
    <property type="entry name" value="Periplasmic binding protein-like II"/>
    <property type="match status" value="1"/>
</dbReference>
<evidence type="ECO:0000313" key="6">
    <source>
        <dbReference type="Proteomes" id="UP000477911"/>
    </source>
</evidence>
<evidence type="ECO:0000256" key="4">
    <source>
        <dbReference type="SAM" id="SignalP"/>
    </source>
</evidence>
<dbReference type="GO" id="GO:0030288">
    <property type="term" value="C:outer membrane-bounded periplasmic space"/>
    <property type="evidence" value="ECO:0007669"/>
    <property type="project" value="TreeGrafter"/>
</dbReference>
<protein>
    <submittedName>
        <fullName evidence="5">Extracellular solute-binding protein</fullName>
    </submittedName>
</protein>
<evidence type="ECO:0000256" key="1">
    <source>
        <dbReference type="ARBA" id="ARBA00008520"/>
    </source>
</evidence>
<feature type="signal peptide" evidence="4">
    <location>
        <begin position="1"/>
        <end position="19"/>
    </location>
</feature>
<feature type="chain" id="PRO_5026746446" evidence="4">
    <location>
        <begin position="20"/>
        <end position="333"/>
    </location>
</feature>
<dbReference type="InterPro" id="IPR026045">
    <property type="entry name" value="Ferric-bd"/>
</dbReference>
<keyword evidence="3" id="KW-0408">Iron</keyword>
<keyword evidence="2 4" id="KW-0732">Signal</keyword>
<keyword evidence="3" id="KW-0479">Metal-binding</keyword>
<dbReference type="Proteomes" id="UP000477911">
    <property type="component" value="Unassembled WGS sequence"/>
</dbReference>
<evidence type="ECO:0000313" key="5">
    <source>
        <dbReference type="EMBL" id="MXN16463.1"/>
    </source>
</evidence>
<dbReference type="InterPro" id="IPR006059">
    <property type="entry name" value="SBP"/>
</dbReference>
<dbReference type="PIRSF" id="PIRSF002825">
    <property type="entry name" value="CfbpA"/>
    <property type="match status" value="1"/>
</dbReference>